<feature type="domain" description="RNA polymerase sigma-70 region 2" evidence="5">
    <location>
        <begin position="15"/>
        <end position="82"/>
    </location>
</feature>
<dbReference type="SUPFAM" id="SSF88659">
    <property type="entry name" value="Sigma3 and sigma4 domains of RNA polymerase sigma factors"/>
    <property type="match status" value="1"/>
</dbReference>
<evidence type="ECO:0000259" key="5">
    <source>
        <dbReference type="Pfam" id="PF04542"/>
    </source>
</evidence>
<dbReference type="PANTHER" id="PTHR43133:SF51">
    <property type="entry name" value="RNA POLYMERASE SIGMA FACTOR"/>
    <property type="match status" value="1"/>
</dbReference>
<organism evidence="7">
    <name type="scientific">bioreactor metagenome</name>
    <dbReference type="NCBI Taxonomy" id="1076179"/>
    <lineage>
        <taxon>unclassified sequences</taxon>
        <taxon>metagenomes</taxon>
        <taxon>ecological metagenomes</taxon>
    </lineage>
</organism>
<reference evidence="7" key="1">
    <citation type="submission" date="2019-08" db="EMBL/GenBank/DDBJ databases">
        <authorList>
            <person name="Kucharzyk K."/>
            <person name="Murdoch R.W."/>
            <person name="Higgins S."/>
            <person name="Loffler F."/>
        </authorList>
    </citation>
    <scope>NUCLEOTIDE SEQUENCE</scope>
</reference>
<sequence length="164" mass="19277">MEKSLLRTDNEIAEIYQRHVKTVYRVCYAFMKNPADTEDAVADTFVKMIKSAPALDNAEHEKAWLIRTATNVCKDNLKRWWRKYEDSLDNFETLNTGDNMQIDFTLGVVCSLPEKYKLVTLLYYYDGYSTVQISEILHKPKSTIRYLLYEARKILREKLGGDFR</sequence>
<evidence type="ECO:0000313" key="7">
    <source>
        <dbReference type="EMBL" id="MPN58893.1"/>
    </source>
</evidence>
<dbReference type="GO" id="GO:0003677">
    <property type="term" value="F:DNA binding"/>
    <property type="evidence" value="ECO:0007669"/>
    <property type="project" value="InterPro"/>
</dbReference>
<dbReference type="Pfam" id="PF08281">
    <property type="entry name" value="Sigma70_r4_2"/>
    <property type="match status" value="1"/>
</dbReference>
<proteinExistence type="inferred from homology"/>
<dbReference type="PANTHER" id="PTHR43133">
    <property type="entry name" value="RNA POLYMERASE ECF-TYPE SIGMA FACTO"/>
    <property type="match status" value="1"/>
</dbReference>
<gene>
    <name evidence="7" type="primary">sigW_94</name>
    <name evidence="7" type="ORF">SDC9_206609</name>
</gene>
<evidence type="ECO:0000256" key="4">
    <source>
        <dbReference type="ARBA" id="ARBA00023163"/>
    </source>
</evidence>
<dbReference type="InterPro" id="IPR013249">
    <property type="entry name" value="RNA_pol_sigma70_r4_t2"/>
</dbReference>
<dbReference type="InterPro" id="IPR014284">
    <property type="entry name" value="RNA_pol_sigma-70_dom"/>
</dbReference>
<dbReference type="Pfam" id="PF04542">
    <property type="entry name" value="Sigma70_r2"/>
    <property type="match status" value="1"/>
</dbReference>
<evidence type="ECO:0000256" key="1">
    <source>
        <dbReference type="ARBA" id="ARBA00010641"/>
    </source>
</evidence>
<dbReference type="InterPro" id="IPR007627">
    <property type="entry name" value="RNA_pol_sigma70_r2"/>
</dbReference>
<keyword evidence="3" id="KW-0731">Sigma factor</keyword>
<dbReference type="InterPro" id="IPR039425">
    <property type="entry name" value="RNA_pol_sigma-70-like"/>
</dbReference>
<feature type="domain" description="RNA polymerase sigma factor 70 region 4 type 2" evidence="6">
    <location>
        <begin position="110"/>
        <end position="154"/>
    </location>
</feature>
<keyword evidence="4" id="KW-0804">Transcription</keyword>
<comment type="caution">
    <text evidence="7">The sequence shown here is derived from an EMBL/GenBank/DDBJ whole genome shotgun (WGS) entry which is preliminary data.</text>
</comment>
<dbReference type="EMBL" id="VSSQ01132224">
    <property type="protein sequence ID" value="MPN58893.1"/>
    <property type="molecule type" value="Genomic_DNA"/>
</dbReference>
<dbReference type="Gene3D" id="1.10.1740.10">
    <property type="match status" value="1"/>
</dbReference>
<evidence type="ECO:0000256" key="2">
    <source>
        <dbReference type="ARBA" id="ARBA00023015"/>
    </source>
</evidence>
<evidence type="ECO:0000256" key="3">
    <source>
        <dbReference type="ARBA" id="ARBA00023082"/>
    </source>
</evidence>
<dbReference type="SUPFAM" id="SSF88946">
    <property type="entry name" value="Sigma2 domain of RNA polymerase sigma factors"/>
    <property type="match status" value="1"/>
</dbReference>
<dbReference type="Gene3D" id="1.10.10.10">
    <property type="entry name" value="Winged helix-like DNA-binding domain superfamily/Winged helix DNA-binding domain"/>
    <property type="match status" value="1"/>
</dbReference>
<dbReference type="GO" id="GO:0016987">
    <property type="term" value="F:sigma factor activity"/>
    <property type="evidence" value="ECO:0007669"/>
    <property type="project" value="UniProtKB-KW"/>
</dbReference>
<dbReference type="GO" id="GO:0006352">
    <property type="term" value="P:DNA-templated transcription initiation"/>
    <property type="evidence" value="ECO:0007669"/>
    <property type="project" value="InterPro"/>
</dbReference>
<dbReference type="InterPro" id="IPR013325">
    <property type="entry name" value="RNA_pol_sigma_r2"/>
</dbReference>
<dbReference type="InterPro" id="IPR013324">
    <property type="entry name" value="RNA_pol_sigma_r3/r4-like"/>
</dbReference>
<comment type="similarity">
    <text evidence="1">Belongs to the sigma-70 factor family. ECF subfamily.</text>
</comment>
<keyword evidence="2" id="KW-0805">Transcription regulation</keyword>
<dbReference type="CDD" id="cd06171">
    <property type="entry name" value="Sigma70_r4"/>
    <property type="match status" value="1"/>
</dbReference>
<dbReference type="AlphaFoldDB" id="A0A645JH33"/>
<name>A0A645JH33_9ZZZZ</name>
<accession>A0A645JH33</accession>
<protein>
    <submittedName>
        <fullName evidence="7">ECF RNA polymerase sigma factor SigW</fullName>
    </submittedName>
</protein>
<dbReference type="InterPro" id="IPR036388">
    <property type="entry name" value="WH-like_DNA-bd_sf"/>
</dbReference>
<evidence type="ECO:0000259" key="6">
    <source>
        <dbReference type="Pfam" id="PF08281"/>
    </source>
</evidence>
<dbReference type="NCBIfam" id="TIGR02937">
    <property type="entry name" value="sigma70-ECF"/>
    <property type="match status" value="1"/>
</dbReference>